<evidence type="ECO:0000256" key="1">
    <source>
        <dbReference type="ARBA" id="ARBA00023015"/>
    </source>
</evidence>
<keyword evidence="3" id="KW-0804">Transcription</keyword>
<keyword evidence="7" id="KW-1185">Reference proteome</keyword>
<dbReference type="EMBL" id="JADBDZ010000001">
    <property type="protein sequence ID" value="MBE1536085.1"/>
    <property type="molecule type" value="Genomic_DNA"/>
</dbReference>
<dbReference type="Gene3D" id="1.10.357.10">
    <property type="entry name" value="Tetracycline Repressor, domain 2"/>
    <property type="match status" value="1"/>
</dbReference>
<evidence type="ECO:0000259" key="4">
    <source>
        <dbReference type="Pfam" id="PF00440"/>
    </source>
</evidence>
<reference evidence="6 7" key="1">
    <citation type="submission" date="2020-10" db="EMBL/GenBank/DDBJ databases">
        <title>Sequencing the genomes of 1000 actinobacteria strains.</title>
        <authorList>
            <person name="Klenk H.-P."/>
        </authorList>
    </citation>
    <scope>NUCLEOTIDE SEQUENCE [LARGE SCALE GENOMIC DNA]</scope>
    <source>
        <strain evidence="6 7">DSM 46744</strain>
    </source>
</reference>
<evidence type="ECO:0000313" key="6">
    <source>
        <dbReference type="EMBL" id="MBE1536085.1"/>
    </source>
</evidence>
<feature type="domain" description="HTH tetR-type" evidence="4">
    <location>
        <begin position="11"/>
        <end position="57"/>
    </location>
</feature>
<dbReference type="InterPro" id="IPR001647">
    <property type="entry name" value="HTH_TetR"/>
</dbReference>
<dbReference type="InterPro" id="IPR036271">
    <property type="entry name" value="Tet_transcr_reg_TetR-rel_C_sf"/>
</dbReference>
<dbReference type="Pfam" id="PF00440">
    <property type="entry name" value="TetR_N"/>
    <property type="match status" value="1"/>
</dbReference>
<organism evidence="6 7">
    <name type="scientific">Actinomadura algeriensis</name>
    <dbReference type="NCBI Taxonomy" id="1679523"/>
    <lineage>
        <taxon>Bacteria</taxon>
        <taxon>Bacillati</taxon>
        <taxon>Actinomycetota</taxon>
        <taxon>Actinomycetes</taxon>
        <taxon>Streptosporangiales</taxon>
        <taxon>Thermomonosporaceae</taxon>
        <taxon>Actinomadura</taxon>
    </lineage>
</organism>
<name>A0ABR9K156_9ACTN</name>
<evidence type="ECO:0000256" key="2">
    <source>
        <dbReference type="ARBA" id="ARBA00023125"/>
    </source>
</evidence>
<gene>
    <name evidence="6" type="ORF">H4W34_005918</name>
</gene>
<evidence type="ECO:0000256" key="3">
    <source>
        <dbReference type="ARBA" id="ARBA00023163"/>
    </source>
</evidence>
<protein>
    <submittedName>
        <fullName evidence="6">AcrR family transcriptional regulator</fullName>
    </submittedName>
</protein>
<comment type="caution">
    <text evidence="6">The sequence shown here is derived from an EMBL/GenBank/DDBJ whole genome shotgun (WGS) entry which is preliminary data.</text>
</comment>
<proteinExistence type="predicted"/>
<dbReference type="SUPFAM" id="SSF48498">
    <property type="entry name" value="Tetracyclin repressor-like, C-terminal domain"/>
    <property type="match status" value="1"/>
</dbReference>
<dbReference type="InterPro" id="IPR054156">
    <property type="entry name" value="YxaF_TetR_C"/>
</dbReference>
<dbReference type="SUPFAM" id="SSF46689">
    <property type="entry name" value="Homeodomain-like"/>
    <property type="match status" value="1"/>
</dbReference>
<keyword evidence="2" id="KW-0238">DNA-binding</keyword>
<dbReference type="InterPro" id="IPR009057">
    <property type="entry name" value="Homeodomain-like_sf"/>
</dbReference>
<accession>A0ABR9K156</accession>
<dbReference type="Proteomes" id="UP000627838">
    <property type="component" value="Unassembled WGS sequence"/>
</dbReference>
<evidence type="ECO:0000313" key="7">
    <source>
        <dbReference type="Proteomes" id="UP000627838"/>
    </source>
</evidence>
<dbReference type="Pfam" id="PF21993">
    <property type="entry name" value="TetR_C_13_2"/>
    <property type="match status" value="1"/>
</dbReference>
<dbReference type="PANTHER" id="PTHR47506">
    <property type="entry name" value="TRANSCRIPTIONAL REGULATORY PROTEIN"/>
    <property type="match status" value="1"/>
</dbReference>
<dbReference type="RefSeq" id="WP_192762175.1">
    <property type="nucleotide sequence ID" value="NZ_JADBDZ010000001.1"/>
</dbReference>
<feature type="domain" description="Transcriptional regulator LmrA/YxaF-like C-terminal" evidence="5">
    <location>
        <begin position="80"/>
        <end position="181"/>
    </location>
</feature>
<keyword evidence="1" id="KW-0805">Transcription regulation</keyword>
<sequence length="195" mass="21014">MAEQPDTRRRIREAAGALFRRNGYPGTGLKAIAAASDAPFGSIYHFFPGGKQQLAEETIRTSGPEYMRMVLALLDSVDDPVDAVEHAFGVAAAQLAATGYADACPIATIALEVASTNEVLRTATAEVFDEWIAAGTEWFARRVTDRAEARSLAYSMIMILEGAFVLARASRDPEPVHAAGRSMAALTRRALDRPD</sequence>
<evidence type="ECO:0000259" key="5">
    <source>
        <dbReference type="Pfam" id="PF21993"/>
    </source>
</evidence>
<dbReference type="PANTHER" id="PTHR47506:SF3">
    <property type="entry name" value="HTH-TYPE TRANSCRIPTIONAL REGULATOR LMRA"/>
    <property type="match status" value="1"/>
</dbReference>